<dbReference type="HAMAP" id="MF_02071">
    <property type="entry name" value="RlpA"/>
    <property type="match status" value="1"/>
</dbReference>
<accession>A0ABV5MPL4</accession>
<dbReference type="InterPro" id="IPR036908">
    <property type="entry name" value="RlpA-like_sf"/>
</dbReference>
<evidence type="ECO:0000256" key="5">
    <source>
        <dbReference type="SAM" id="MobiDB-lite"/>
    </source>
</evidence>
<dbReference type="Pfam" id="PF03330">
    <property type="entry name" value="DPBB_1"/>
    <property type="match status" value="1"/>
</dbReference>
<dbReference type="InterPro" id="IPR034718">
    <property type="entry name" value="RlpA"/>
</dbReference>
<comment type="caution">
    <text evidence="8">The sequence shown here is derived from an EMBL/GenBank/DDBJ whole genome shotgun (WGS) entry which is preliminary data.</text>
</comment>
<evidence type="ECO:0000256" key="2">
    <source>
        <dbReference type="ARBA" id="ARBA00023316"/>
    </source>
</evidence>
<comment type="similarity">
    <text evidence="3 4">Belongs to the RlpA family.</text>
</comment>
<dbReference type="InterPro" id="IPR009009">
    <property type="entry name" value="RlpA-like_DPBB"/>
</dbReference>
<keyword evidence="6" id="KW-1133">Transmembrane helix</keyword>
<keyword evidence="1 3" id="KW-0456">Lyase</keyword>
<dbReference type="EC" id="4.2.2.-" evidence="3"/>
<dbReference type="Gene3D" id="2.40.40.10">
    <property type="entry name" value="RlpA-like domain"/>
    <property type="match status" value="1"/>
</dbReference>
<protein>
    <recommendedName>
        <fullName evidence="3">Probable endolytic peptidoglycan transglycosylase RlpA</fullName>
        <ecNumber evidence="3">4.2.2.-</ecNumber>
    </recommendedName>
</protein>
<reference evidence="8 9" key="1">
    <citation type="submission" date="2024-09" db="EMBL/GenBank/DDBJ databases">
        <authorList>
            <person name="Sun Q."/>
            <person name="Mori K."/>
        </authorList>
    </citation>
    <scope>NUCLEOTIDE SEQUENCE [LARGE SCALE GENOMIC DNA]</scope>
    <source>
        <strain evidence="8 9">JCM 3307</strain>
    </source>
</reference>
<gene>
    <name evidence="3" type="primary">rlpA</name>
    <name evidence="8" type="ORF">ACFFTR_47540</name>
</gene>
<proteinExistence type="inferred from homology"/>
<evidence type="ECO:0000259" key="7">
    <source>
        <dbReference type="Pfam" id="PF03330"/>
    </source>
</evidence>
<keyword evidence="9" id="KW-1185">Reference proteome</keyword>
<organism evidence="8 9">
    <name type="scientific">Dactylosporangium vinaceum</name>
    <dbReference type="NCBI Taxonomy" id="53362"/>
    <lineage>
        <taxon>Bacteria</taxon>
        <taxon>Bacillati</taxon>
        <taxon>Actinomycetota</taxon>
        <taxon>Actinomycetes</taxon>
        <taxon>Micromonosporales</taxon>
        <taxon>Micromonosporaceae</taxon>
        <taxon>Dactylosporangium</taxon>
    </lineage>
</organism>
<evidence type="ECO:0000313" key="9">
    <source>
        <dbReference type="Proteomes" id="UP001589608"/>
    </source>
</evidence>
<dbReference type="Proteomes" id="UP001589608">
    <property type="component" value="Unassembled WGS sequence"/>
</dbReference>
<keyword evidence="6" id="KW-0472">Membrane</keyword>
<feature type="region of interest" description="Disordered" evidence="5">
    <location>
        <begin position="37"/>
        <end position="118"/>
    </location>
</feature>
<keyword evidence="2 3" id="KW-0961">Cell wall biogenesis/degradation</keyword>
<dbReference type="PANTHER" id="PTHR34183:SF8">
    <property type="entry name" value="ENDOLYTIC PEPTIDOGLYCAN TRANSGLYCOSYLASE RLPA-RELATED"/>
    <property type="match status" value="1"/>
</dbReference>
<name>A0ABV5MPL4_9ACTN</name>
<dbReference type="CDD" id="cd22268">
    <property type="entry name" value="DPBB_RlpA-like"/>
    <property type="match status" value="1"/>
</dbReference>
<dbReference type="SUPFAM" id="SSF50685">
    <property type="entry name" value="Barwin-like endoglucanases"/>
    <property type="match status" value="1"/>
</dbReference>
<dbReference type="EMBL" id="JBHMCA010000084">
    <property type="protein sequence ID" value="MFB9450776.1"/>
    <property type="molecule type" value="Genomic_DNA"/>
</dbReference>
<evidence type="ECO:0000256" key="6">
    <source>
        <dbReference type="SAM" id="Phobius"/>
    </source>
</evidence>
<comment type="function">
    <text evidence="3">Lytic transglycosylase with a strong preference for naked glycan strands that lack stem peptides.</text>
</comment>
<sequence>MQTLSGRHSIVSRRHLIPLIAGSVAVVVLVGGAIATMNMGSDDPKTVAAVDAPRSPQDRADRGERPSPSAEPSSSPAQVLESVPVTASPTPSRTPSKSPSKTPSKTPTTKAPAEVTSSGECEVSYYADGQKTANGENFDPNGLTAAHKTLKFNTIVRVTNLANGKSVDVRINDRGPFVAGRCIDLAKGAFVKIASVSAGVIDAKYEVLK</sequence>
<feature type="compositionally biased region" description="Low complexity" evidence="5">
    <location>
        <begin position="66"/>
        <end position="112"/>
    </location>
</feature>
<dbReference type="PANTHER" id="PTHR34183">
    <property type="entry name" value="ENDOLYTIC PEPTIDOGLYCAN TRANSGLYCOSYLASE RLPA"/>
    <property type="match status" value="1"/>
</dbReference>
<feature type="compositionally biased region" description="Basic and acidic residues" evidence="5">
    <location>
        <begin position="56"/>
        <end position="65"/>
    </location>
</feature>
<evidence type="ECO:0000256" key="1">
    <source>
        <dbReference type="ARBA" id="ARBA00023239"/>
    </source>
</evidence>
<evidence type="ECO:0000256" key="4">
    <source>
        <dbReference type="RuleBase" id="RU003495"/>
    </source>
</evidence>
<dbReference type="NCBIfam" id="TIGR00413">
    <property type="entry name" value="rlpA"/>
    <property type="match status" value="1"/>
</dbReference>
<dbReference type="InterPro" id="IPR012997">
    <property type="entry name" value="RplA"/>
</dbReference>
<dbReference type="RefSeq" id="WP_246655936.1">
    <property type="nucleotide sequence ID" value="NZ_CP061913.1"/>
</dbReference>
<keyword evidence="6" id="KW-0812">Transmembrane</keyword>
<feature type="domain" description="RlpA-like protein double-psi beta-barrel" evidence="7">
    <location>
        <begin position="123"/>
        <end position="205"/>
    </location>
</feature>
<evidence type="ECO:0000256" key="3">
    <source>
        <dbReference type="HAMAP-Rule" id="MF_02071"/>
    </source>
</evidence>
<feature type="transmembrane region" description="Helical" evidence="6">
    <location>
        <begin position="16"/>
        <end position="37"/>
    </location>
</feature>
<evidence type="ECO:0000313" key="8">
    <source>
        <dbReference type="EMBL" id="MFB9450776.1"/>
    </source>
</evidence>